<proteinExistence type="predicted"/>
<evidence type="ECO:0000256" key="10">
    <source>
        <dbReference type="SAM" id="Phobius"/>
    </source>
</evidence>
<feature type="non-terminal residue" evidence="14">
    <location>
        <position position="1"/>
    </location>
</feature>
<organism evidence="14 15">
    <name type="scientific">Orchesella cincta</name>
    <name type="common">Springtail</name>
    <name type="synonym">Podura cincta</name>
    <dbReference type="NCBI Taxonomy" id="48709"/>
    <lineage>
        <taxon>Eukaryota</taxon>
        <taxon>Metazoa</taxon>
        <taxon>Ecdysozoa</taxon>
        <taxon>Arthropoda</taxon>
        <taxon>Hexapoda</taxon>
        <taxon>Collembola</taxon>
        <taxon>Entomobryomorpha</taxon>
        <taxon>Entomobryoidea</taxon>
        <taxon>Orchesellidae</taxon>
        <taxon>Orchesellinae</taxon>
        <taxon>Orchesella</taxon>
    </lineage>
</organism>
<evidence type="ECO:0000313" key="15">
    <source>
        <dbReference type="Proteomes" id="UP000094527"/>
    </source>
</evidence>
<sequence>LQLYRLFENVLILSIHRKLRKRAKWKWIYLANPIVIVTGILLLDIRTNEEQLALNCNKKQEIEGILANPEKLRRYIVQCPDYQIRMREELFALERQLEQNMLTFQMIMQQFQQTISCNLNFLTVLKCQIVNDKLGVWKHEQQQIANGISKVHSISLDTLQIWCEELSDLIWRSYSLLFEAERVLQNGTIQTGNASDLIFFQRHKEEAVKLLEEVLNHCLIVEVQPPQIIRISIKFLKPVVVSLLVGNRLNIHMNTPSISTTIISEEQARNLNITNQVEASGELAKGSSQMDCRKDMTRLSATFKRLQVKTIKRAARRERVMEEKYCLHFTCSATVGPLMFRVSTKSLPVMVISNGYQEAMALAIISWDYALGEIGRAPFEVRTTATWSEVAQILNAKFVQVAKRGLTEDNLACLAKKAFRNQRPQPETITWTELCRDNLPGRNFTFWTWFHAALKLIERKETHLKDLWSKGFIMGFIERESAEDLISHCHINRTAEQSEIFVPTTSTSSQK</sequence>
<dbReference type="GO" id="GO:0005634">
    <property type="term" value="C:nucleus"/>
    <property type="evidence" value="ECO:0007669"/>
    <property type="project" value="UniProtKB-SubCell"/>
</dbReference>
<comment type="caution">
    <text evidence="14">The sequence shown here is derived from an EMBL/GenBank/DDBJ whole genome shotgun (WGS) entry which is preliminary data.</text>
</comment>
<evidence type="ECO:0000256" key="7">
    <source>
        <dbReference type="ARBA" id="ARBA00023125"/>
    </source>
</evidence>
<dbReference type="GO" id="GO:0003700">
    <property type="term" value="F:DNA-binding transcription factor activity"/>
    <property type="evidence" value="ECO:0007669"/>
    <property type="project" value="InterPro"/>
</dbReference>
<feature type="domain" description="Signal transducer and activator of transcription linker" evidence="13">
    <location>
        <begin position="375"/>
        <end position="450"/>
    </location>
</feature>
<keyword evidence="8" id="KW-0804">Transcription</keyword>
<keyword evidence="10" id="KW-0812">Transmembrane</keyword>
<keyword evidence="3" id="KW-0963">Cytoplasm</keyword>
<feature type="non-terminal residue" evidence="14">
    <location>
        <position position="511"/>
    </location>
</feature>
<dbReference type="InterPro" id="IPR013801">
    <property type="entry name" value="STAT_TF_DNA-bd"/>
</dbReference>
<evidence type="ECO:0000256" key="9">
    <source>
        <dbReference type="ARBA" id="ARBA00023242"/>
    </source>
</evidence>
<dbReference type="InterPro" id="IPR048988">
    <property type="entry name" value="STAT_linker"/>
</dbReference>
<comment type="subcellular location">
    <subcellularLocation>
        <location evidence="2">Cytoplasm</location>
    </subcellularLocation>
    <subcellularLocation>
        <location evidence="1">Nucleus</location>
    </subcellularLocation>
</comment>
<dbReference type="SUPFAM" id="SSF47655">
    <property type="entry name" value="STAT"/>
    <property type="match status" value="1"/>
</dbReference>
<dbReference type="Pfam" id="PF21354">
    <property type="entry name" value="STAT_linker"/>
    <property type="match status" value="1"/>
</dbReference>
<dbReference type="Gene3D" id="1.10.238.10">
    <property type="entry name" value="EF-hand"/>
    <property type="match status" value="1"/>
</dbReference>
<evidence type="ECO:0000256" key="6">
    <source>
        <dbReference type="ARBA" id="ARBA00023015"/>
    </source>
</evidence>
<feature type="domain" description="STAT transcription factor all-alpha" evidence="11">
    <location>
        <begin position="94"/>
        <end position="191"/>
    </location>
</feature>
<dbReference type="CDD" id="cd14801">
    <property type="entry name" value="STAT_DBD"/>
    <property type="match status" value="1"/>
</dbReference>
<evidence type="ECO:0000256" key="2">
    <source>
        <dbReference type="ARBA" id="ARBA00004496"/>
    </source>
</evidence>
<keyword evidence="10" id="KW-0472">Membrane</keyword>
<dbReference type="SUPFAM" id="SSF49417">
    <property type="entry name" value="p53-like transcription factors"/>
    <property type="match status" value="1"/>
</dbReference>
<evidence type="ECO:0000256" key="3">
    <source>
        <dbReference type="ARBA" id="ARBA00022490"/>
    </source>
</evidence>
<gene>
    <name evidence="14" type="ORF">Ocin01_18991</name>
</gene>
<feature type="transmembrane region" description="Helical" evidence="10">
    <location>
        <begin position="27"/>
        <end position="45"/>
    </location>
</feature>
<protein>
    <submittedName>
        <fullName evidence="14">Signal transducer and activator of transcription 5B</fullName>
    </submittedName>
</protein>
<dbReference type="InterPro" id="IPR012345">
    <property type="entry name" value="STAT_TF_DNA-bd_N"/>
</dbReference>
<keyword evidence="10" id="KW-1133">Transmembrane helix</keyword>
<dbReference type="InterPro" id="IPR008967">
    <property type="entry name" value="p53-like_TF_DNA-bd_sf"/>
</dbReference>
<dbReference type="Gene3D" id="2.60.40.630">
    <property type="entry name" value="STAT transcription factor, DNA-binding domain"/>
    <property type="match status" value="1"/>
</dbReference>
<dbReference type="AlphaFoldDB" id="A0A1D2M462"/>
<evidence type="ECO:0000256" key="5">
    <source>
        <dbReference type="ARBA" id="ARBA00022999"/>
    </source>
</evidence>
<keyword evidence="15" id="KW-1185">Reference proteome</keyword>
<evidence type="ECO:0000256" key="4">
    <source>
        <dbReference type="ARBA" id="ARBA00022553"/>
    </source>
</evidence>
<evidence type="ECO:0000256" key="8">
    <source>
        <dbReference type="ARBA" id="ARBA00023163"/>
    </source>
</evidence>
<dbReference type="Gene3D" id="1.20.1050.20">
    <property type="entry name" value="STAT transcription factor, all-alpha domain"/>
    <property type="match status" value="1"/>
</dbReference>
<dbReference type="Pfam" id="PF01017">
    <property type="entry name" value="STAT_alpha"/>
    <property type="match status" value="1"/>
</dbReference>
<accession>A0A1D2M462</accession>
<name>A0A1D2M462_ORCCI</name>
<dbReference type="GO" id="GO:0005737">
    <property type="term" value="C:cytoplasm"/>
    <property type="evidence" value="ECO:0007669"/>
    <property type="project" value="UniProtKB-SubCell"/>
</dbReference>
<keyword evidence="6" id="KW-0805">Transcription regulation</keyword>
<dbReference type="PANTHER" id="PTHR11801">
    <property type="entry name" value="SIGNAL TRANSDUCER AND ACTIVATOR OF TRANSCRIPTION"/>
    <property type="match status" value="1"/>
</dbReference>
<keyword evidence="5" id="KW-0727">SH2 domain</keyword>
<feature type="domain" description="STAT transcription factor DNA-binding" evidence="12">
    <location>
        <begin position="224"/>
        <end position="352"/>
    </location>
</feature>
<evidence type="ECO:0000259" key="11">
    <source>
        <dbReference type="Pfam" id="PF01017"/>
    </source>
</evidence>
<evidence type="ECO:0000259" key="12">
    <source>
        <dbReference type="Pfam" id="PF02864"/>
    </source>
</evidence>
<dbReference type="InterPro" id="IPR015988">
    <property type="entry name" value="STAT_TF_CC"/>
</dbReference>
<dbReference type="STRING" id="48709.A0A1D2M462"/>
<dbReference type="EMBL" id="LJIJ01004841">
    <property type="protein sequence ID" value="ODM87691.1"/>
    <property type="molecule type" value="Genomic_DNA"/>
</dbReference>
<dbReference type="Pfam" id="PF02864">
    <property type="entry name" value="STAT_bind"/>
    <property type="match status" value="1"/>
</dbReference>
<evidence type="ECO:0000313" key="14">
    <source>
        <dbReference type="EMBL" id="ODM87691.1"/>
    </source>
</evidence>
<dbReference type="Proteomes" id="UP000094527">
    <property type="component" value="Unassembled WGS sequence"/>
</dbReference>
<reference evidence="14 15" key="1">
    <citation type="journal article" date="2016" name="Genome Biol. Evol.">
        <title>Gene Family Evolution Reflects Adaptation to Soil Environmental Stressors in the Genome of the Collembolan Orchesella cincta.</title>
        <authorList>
            <person name="Faddeeva-Vakhrusheva A."/>
            <person name="Derks M.F."/>
            <person name="Anvar S.Y."/>
            <person name="Agamennone V."/>
            <person name="Suring W."/>
            <person name="Smit S."/>
            <person name="van Straalen N.M."/>
            <person name="Roelofs D."/>
        </authorList>
    </citation>
    <scope>NUCLEOTIDE SEQUENCE [LARGE SCALE GENOMIC DNA]</scope>
    <source>
        <tissue evidence="14">Mixed pool</tissue>
    </source>
</reference>
<evidence type="ECO:0000259" key="13">
    <source>
        <dbReference type="Pfam" id="PF21354"/>
    </source>
</evidence>
<dbReference type="GO" id="GO:0007165">
    <property type="term" value="P:signal transduction"/>
    <property type="evidence" value="ECO:0007669"/>
    <property type="project" value="InterPro"/>
</dbReference>
<keyword evidence="9" id="KW-0539">Nucleus</keyword>
<keyword evidence="4" id="KW-0597">Phosphoprotein</keyword>
<evidence type="ECO:0000256" key="1">
    <source>
        <dbReference type="ARBA" id="ARBA00004123"/>
    </source>
</evidence>
<keyword evidence="7" id="KW-0238">DNA-binding</keyword>
<dbReference type="OrthoDB" id="19300at2759"/>
<dbReference type="GO" id="GO:0003677">
    <property type="term" value="F:DNA binding"/>
    <property type="evidence" value="ECO:0007669"/>
    <property type="project" value="UniProtKB-KW"/>
</dbReference>
<dbReference type="GO" id="GO:0006357">
    <property type="term" value="P:regulation of transcription by RNA polymerase II"/>
    <property type="evidence" value="ECO:0007669"/>
    <property type="project" value="UniProtKB-ARBA"/>
</dbReference>
<dbReference type="InterPro" id="IPR001217">
    <property type="entry name" value="STAT"/>
</dbReference>
<dbReference type="InterPro" id="IPR013800">
    <property type="entry name" value="STAT_TF_alpha"/>
</dbReference>